<dbReference type="RefSeq" id="WP_190947218.1">
    <property type="nucleotide sequence ID" value="NZ_JACJSI010000474.1"/>
</dbReference>
<protein>
    <submittedName>
        <fullName evidence="2">Filamentous hemagglutinin N-terminal domain-containing protein</fullName>
    </submittedName>
</protein>
<feature type="domain" description="Filamentous haemagglutinin FhaB/tRNA nuclease CdiA-like TPS" evidence="1">
    <location>
        <begin position="46"/>
        <end position="157"/>
    </location>
</feature>
<comment type="caution">
    <text evidence="2">The sequence shown here is derived from an EMBL/GenBank/DDBJ whole genome shotgun (WGS) entry which is preliminary data.</text>
</comment>
<dbReference type="EMBL" id="JACJSI010000474">
    <property type="protein sequence ID" value="MBD2536507.1"/>
    <property type="molecule type" value="Genomic_DNA"/>
</dbReference>
<name>A0ABR8E449_9NOSO</name>
<dbReference type="Proteomes" id="UP000623440">
    <property type="component" value="Unassembled WGS sequence"/>
</dbReference>
<evidence type="ECO:0000313" key="3">
    <source>
        <dbReference type="Proteomes" id="UP000623440"/>
    </source>
</evidence>
<keyword evidence="3" id="KW-1185">Reference proteome</keyword>
<dbReference type="NCBIfam" id="TIGR01901">
    <property type="entry name" value="adhes_NPXG"/>
    <property type="match status" value="1"/>
</dbReference>
<dbReference type="SMART" id="SM00912">
    <property type="entry name" value="Haemagg_act"/>
    <property type="match status" value="1"/>
</dbReference>
<reference evidence="2 3" key="1">
    <citation type="journal article" date="2020" name="ISME J.">
        <title>Comparative genomics reveals insights into cyanobacterial evolution and habitat adaptation.</title>
        <authorList>
            <person name="Chen M.Y."/>
            <person name="Teng W.K."/>
            <person name="Zhao L."/>
            <person name="Hu C.X."/>
            <person name="Zhou Y.K."/>
            <person name="Han B.P."/>
            <person name="Song L.R."/>
            <person name="Shu W.S."/>
        </authorList>
    </citation>
    <scope>NUCLEOTIDE SEQUENCE [LARGE SCALE GENOMIC DNA]</scope>
    <source>
        <strain evidence="2 3">FACHB-838</strain>
    </source>
</reference>
<dbReference type="SUPFAM" id="SSF51126">
    <property type="entry name" value="Pectin lyase-like"/>
    <property type="match status" value="2"/>
</dbReference>
<gene>
    <name evidence="2" type="ORF">H6G97_47445</name>
</gene>
<dbReference type="InterPro" id="IPR011050">
    <property type="entry name" value="Pectin_lyase_fold/virulence"/>
</dbReference>
<accession>A0ABR8E449</accession>
<evidence type="ECO:0000313" key="2">
    <source>
        <dbReference type="EMBL" id="MBD2536507.1"/>
    </source>
</evidence>
<dbReference type="InterPro" id="IPR008638">
    <property type="entry name" value="FhaB/CdiA-like_TPS"/>
</dbReference>
<dbReference type="Pfam" id="PF05860">
    <property type="entry name" value="TPS"/>
    <property type="match status" value="1"/>
</dbReference>
<feature type="non-terminal residue" evidence="2">
    <location>
        <position position="679"/>
    </location>
</feature>
<evidence type="ECO:0000259" key="1">
    <source>
        <dbReference type="SMART" id="SM00912"/>
    </source>
</evidence>
<proteinExistence type="predicted"/>
<organism evidence="2 3">
    <name type="scientific">Nostoc flagelliforme FACHB-838</name>
    <dbReference type="NCBI Taxonomy" id="2692904"/>
    <lineage>
        <taxon>Bacteria</taxon>
        <taxon>Bacillati</taxon>
        <taxon>Cyanobacteriota</taxon>
        <taxon>Cyanophyceae</taxon>
        <taxon>Nostocales</taxon>
        <taxon>Nostocaceae</taxon>
        <taxon>Nostoc</taxon>
    </lineage>
</organism>
<sequence length="679" mass="70325">MVNSIIKLGQKHSVAMLKKYKSVAIISIIFSLPTIFPSEAQQIVPDASLPNNTLIKSEGNISNIEDGTQLGTTLFHSFKDFSIPAGSTAYFNNTSNIQNIFSRVTGKSISNIDGLIRANGTANLFLINPNGIIFGKNARLDIGGSFLASTADSIKFDNKIEFSAKNPQSSPLLKVNIARGLEFGINPGAIKVQGAGHTLQGSDFNFPFDASRFANGLQVNPGKTLALLGGDVSIEGGILSTINGNIEVGSVAQGNVGIKSDNKWVFNYENGQIFRDISLSQSALVYVGSNEGVGKSINIQGREIKVLNGSLISSQTYGFKQNGGTTINASNFLEVKGESQFNTSAIFTSNFGKTPGENIEVNAKNFTIEGAQIATTAFSGMPGGIVSVNANNLRIVGSTPSIINSSGLGGINTFSYSSGNGGDITAKIGELILDNRGTITAISSRSSGRSGNLNLTSESVIIRNGGSLGSLTFANGKGGNVLVSAKDFIELTGQSSSLEPSLIEANTFGSGNAGNLEINTPKLFIRDGATVNTTTVSYGNAGSLTINAFDFIEVSGVNLNSKFPSSIQSSAAILDESLRARFPSVPPTPTGDAGSVTVNTSRLNVMDSGSLSVKNDGSGDAGTLQVNANRISVARSGAITATTAVGQGGDIDINSNFLQLRDATISATAGQQGSDGDGG</sequence>
<dbReference type="Gene3D" id="2.160.20.10">
    <property type="entry name" value="Single-stranded right-handed beta-helix, Pectin lyase-like"/>
    <property type="match status" value="2"/>
</dbReference>
<dbReference type="InterPro" id="IPR012334">
    <property type="entry name" value="Pectin_lyas_fold"/>
</dbReference>